<dbReference type="RefSeq" id="WP_269312428.1">
    <property type="nucleotide sequence ID" value="NZ_CP114052.1"/>
</dbReference>
<reference evidence="2" key="1">
    <citation type="submission" date="2022-12" db="EMBL/GenBank/DDBJ databases">
        <title>Peptostreptococcus.</title>
        <authorList>
            <person name="Lee S.H."/>
        </authorList>
    </citation>
    <scope>NUCLEOTIDE SEQUENCE</scope>
    <source>
        <strain evidence="2">CBA3647</strain>
    </source>
</reference>
<dbReference type="EMBL" id="CP114052">
    <property type="protein sequence ID" value="WAW15749.1"/>
    <property type="molecule type" value="Genomic_DNA"/>
</dbReference>
<accession>A0ABY7JTE0</accession>
<organism evidence="2 3">
    <name type="scientific">Peptostreptococcus equinus</name>
    <dbReference type="NCBI Taxonomy" id="3003601"/>
    <lineage>
        <taxon>Bacteria</taxon>
        <taxon>Bacillati</taxon>
        <taxon>Bacillota</taxon>
        <taxon>Clostridia</taxon>
        <taxon>Peptostreptococcales</taxon>
        <taxon>Peptostreptococcaceae</taxon>
        <taxon>Peptostreptococcus</taxon>
    </lineage>
</organism>
<gene>
    <name evidence="2" type="ORF">O0R46_04670</name>
</gene>
<dbReference type="Proteomes" id="UP001164187">
    <property type="component" value="Chromosome"/>
</dbReference>
<name>A0ABY7JTE0_9FIRM</name>
<evidence type="ECO:0000313" key="2">
    <source>
        <dbReference type="EMBL" id="WAW15749.1"/>
    </source>
</evidence>
<keyword evidence="3" id="KW-1185">Reference proteome</keyword>
<protein>
    <submittedName>
        <fullName evidence="2">TerB N-terminal domain-containing protein</fullName>
    </submittedName>
</protein>
<evidence type="ECO:0000313" key="3">
    <source>
        <dbReference type="Proteomes" id="UP001164187"/>
    </source>
</evidence>
<evidence type="ECO:0000259" key="1">
    <source>
        <dbReference type="Pfam" id="PF13208"/>
    </source>
</evidence>
<proteinExistence type="predicted"/>
<dbReference type="Pfam" id="PF13208">
    <property type="entry name" value="TerB_N"/>
    <property type="match status" value="1"/>
</dbReference>
<feature type="domain" description="TerB N-terminal" evidence="1">
    <location>
        <begin position="87"/>
        <end position="178"/>
    </location>
</feature>
<dbReference type="InterPro" id="IPR025266">
    <property type="entry name" value="TerB_N"/>
</dbReference>
<sequence>MGFLSKIFAKKESQNNLEKNNKYSAVYWNDNINIPNEIVDLMWFYDGPRKNLSSNEEVYKNENISLIFSIHEPSAISITLPIGNKIKASKLGYFPSYEKLNPDERYTYLKWLEDISQPIDIGYVFIFYYGLERNILNNRNVKESEDMIIKLRKYHNNSSFQFYSNDALILSSVIRKDFDLLNFTINQNSDFATKLSFKAFKNKFLSAYDIYDIGKSSTKYVNRRYINSNPNEFILVIKNVLIKLFNEDIYDISHINVNDVPLDIDIVIANYSIESELRSIKMPNILGNTIIDGTIKQILENSNEIVKILLKESKKISNNEDVFNDNHIRSIIDLQNIQLKQIEYKISNIYVGSKSKENPKFSRTEKEDKLSHEFSLKYSSQISNQEDKIYKASWKVADLDTRDKKINQYKKCLDLYENFKDFCYSKGDGGKIYFDDMWEHCHNSSDPCFSFGDRERDRMNELIKERDIYLPGILDTINKNDGVIQKDIYTLLPDIPKSTIQKLIRELESEDKIIRIKKSGSYELRVNK</sequence>